<feature type="region of interest" description="Disordered" evidence="4">
    <location>
        <begin position="357"/>
        <end position="376"/>
    </location>
</feature>
<feature type="repeat" description="WD" evidence="3">
    <location>
        <begin position="255"/>
        <end position="289"/>
    </location>
</feature>
<dbReference type="InterPro" id="IPR001680">
    <property type="entry name" value="WD40_rpt"/>
</dbReference>
<feature type="compositionally biased region" description="Polar residues" evidence="4">
    <location>
        <begin position="359"/>
        <end position="368"/>
    </location>
</feature>
<dbReference type="PANTHER" id="PTHR10971">
    <property type="entry name" value="MRNA EXPORT FACTOR AND BUB3"/>
    <property type="match status" value="1"/>
</dbReference>
<organism evidence="5 6">
    <name type="scientific">Rhizoctonia solani</name>
    <dbReference type="NCBI Taxonomy" id="456999"/>
    <lineage>
        <taxon>Eukaryota</taxon>
        <taxon>Fungi</taxon>
        <taxon>Dikarya</taxon>
        <taxon>Basidiomycota</taxon>
        <taxon>Agaricomycotina</taxon>
        <taxon>Agaricomycetes</taxon>
        <taxon>Cantharellales</taxon>
        <taxon>Ceratobasidiaceae</taxon>
        <taxon>Rhizoctonia</taxon>
    </lineage>
</organism>
<protein>
    <submittedName>
        <fullName evidence="5">WD40 repeat-like protein</fullName>
    </submittedName>
</protein>
<gene>
    <name evidence="5" type="ORF">RHS03_08645</name>
</gene>
<dbReference type="PROSITE" id="PS50082">
    <property type="entry name" value="WD_REPEATS_2"/>
    <property type="match status" value="2"/>
</dbReference>
<proteinExistence type="predicted"/>
<dbReference type="InterPro" id="IPR036322">
    <property type="entry name" value="WD40_repeat_dom_sf"/>
</dbReference>
<evidence type="ECO:0000256" key="2">
    <source>
        <dbReference type="ARBA" id="ARBA00022737"/>
    </source>
</evidence>
<evidence type="ECO:0000313" key="5">
    <source>
        <dbReference type="EMBL" id="KAF8692119.1"/>
    </source>
</evidence>
<keyword evidence="2" id="KW-0677">Repeat</keyword>
<dbReference type="Gene3D" id="2.130.10.10">
    <property type="entry name" value="YVTN repeat-like/Quinoprotein amine dehydrogenase"/>
    <property type="match status" value="1"/>
</dbReference>
<accession>A0A8H7HLZ4</accession>
<dbReference type="EMBL" id="JACYCD010000524">
    <property type="protein sequence ID" value="KAF8692119.1"/>
    <property type="molecule type" value="Genomic_DNA"/>
</dbReference>
<name>A0A8H7HLZ4_9AGAM</name>
<evidence type="ECO:0000313" key="6">
    <source>
        <dbReference type="Proteomes" id="UP000602905"/>
    </source>
</evidence>
<feature type="non-terminal residue" evidence="5">
    <location>
        <position position="422"/>
    </location>
</feature>
<evidence type="ECO:0000256" key="3">
    <source>
        <dbReference type="PROSITE-ProRule" id="PRU00221"/>
    </source>
</evidence>
<evidence type="ECO:0000256" key="1">
    <source>
        <dbReference type="ARBA" id="ARBA00022574"/>
    </source>
</evidence>
<dbReference type="Pfam" id="PF00400">
    <property type="entry name" value="WD40"/>
    <property type="match status" value="3"/>
</dbReference>
<dbReference type="SMART" id="SM00320">
    <property type="entry name" value="WD40"/>
    <property type="match status" value="4"/>
</dbReference>
<feature type="repeat" description="WD" evidence="3">
    <location>
        <begin position="92"/>
        <end position="126"/>
    </location>
</feature>
<dbReference type="AlphaFoldDB" id="A0A8H7HLZ4"/>
<evidence type="ECO:0000256" key="4">
    <source>
        <dbReference type="SAM" id="MobiDB-lite"/>
    </source>
</evidence>
<dbReference type="InterPro" id="IPR015943">
    <property type="entry name" value="WD40/YVTN_repeat-like_dom_sf"/>
</dbReference>
<keyword evidence="1 3" id="KW-0853">WD repeat</keyword>
<sequence length="422" mass="46953">MSIFGSNPSTTEVKDTELVDPPSDSISCMSFSPTADYLAVGSWNHEVRLYEIGPQGQSQGKAMFKHDGPVLSVCWNKTARMFDVQTGQTTQVAAHDDAIKSVRWVDAQGGILATGSWDKTIKVFNLFVLVWRVLTRLEYWDLRQSTPVAKVDLPERCYTMDVVYPLLVVGTADRQVLVYDLTSPTTVFRTITSPLKWQTRVVSCFPTGKGFGMGSIEGRVAMQYIDEKEASNNFSFRCHRKDQGLSKNNTQIFSVNDISFHPVHGTFSTAGADGVVSFWDGDSKTRLKSLDAASGPISCTAFNRTGSLLAYAVSYEWSQGHKGMTPDLPNKIMIHQTKDDEVKQKFEDRYFQLPDRFHVSSTGRNPTTKLPLAPEKTPHSIERRYVRVEISCGSPTNMDGHHTTIHANLIIPDLNNAQGTLA</sequence>
<dbReference type="SUPFAM" id="SSF50978">
    <property type="entry name" value="WD40 repeat-like"/>
    <property type="match status" value="1"/>
</dbReference>
<dbReference type="Proteomes" id="UP000602905">
    <property type="component" value="Unassembled WGS sequence"/>
</dbReference>
<dbReference type="OrthoDB" id="256303at2759"/>
<comment type="caution">
    <text evidence="5">The sequence shown here is derived from an EMBL/GenBank/DDBJ whole genome shotgun (WGS) entry which is preliminary data.</text>
</comment>
<reference evidence="5" key="1">
    <citation type="submission" date="2020-09" db="EMBL/GenBank/DDBJ databases">
        <title>Comparative genome analyses of four rice-infecting Rhizoctonia solani isolates reveal extensive enrichment of homogalacturonan modification genes.</title>
        <authorList>
            <person name="Lee D.-Y."/>
            <person name="Jeon J."/>
            <person name="Kim K.-T."/>
            <person name="Cheong K."/>
            <person name="Song H."/>
            <person name="Choi G."/>
            <person name="Ko J."/>
            <person name="Opiyo S.O."/>
            <person name="Zuo S."/>
            <person name="Madhav S."/>
            <person name="Lee Y.-H."/>
            <person name="Wang G.-L."/>
        </authorList>
    </citation>
    <scope>NUCLEOTIDE SEQUENCE</scope>
    <source>
        <strain evidence="5">AG1-IA WGL</strain>
    </source>
</reference>